<dbReference type="OrthoDB" id="10626225at2759"/>
<dbReference type="InterPro" id="IPR037056">
    <property type="entry name" value="RNase_H1_N_sf"/>
</dbReference>
<accession>A0A0D7AVE3</accession>
<proteinExistence type="predicted"/>
<keyword evidence="1" id="KW-1133">Transmembrane helix</keyword>
<keyword evidence="1" id="KW-0812">Transmembrane</keyword>
<protein>
    <submittedName>
        <fullName evidence="2">Uncharacterized protein</fullName>
    </submittedName>
</protein>
<gene>
    <name evidence="2" type="ORF">CYLTODRAFT_459393</name>
</gene>
<evidence type="ECO:0000313" key="3">
    <source>
        <dbReference type="Proteomes" id="UP000054007"/>
    </source>
</evidence>
<dbReference type="EMBL" id="KN880841">
    <property type="protein sequence ID" value="KIY61980.1"/>
    <property type="molecule type" value="Genomic_DNA"/>
</dbReference>
<name>A0A0D7AVE3_9AGAR</name>
<reference evidence="2 3" key="1">
    <citation type="journal article" date="2015" name="Fungal Genet. Biol.">
        <title>Evolution of novel wood decay mechanisms in Agaricales revealed by the genome sequences of Fistulina hepatica and Cylindrobasidium torrendii.</title>
        <authorList>
            <person name="Floudas D."/>
            <person name="Held B.W."/>
            <person name="Riley R."/>
            <person name="Nagy L.G."/>
            <person name="Koehler G."/>
            <person name="Ransdell A.S."/>
            <person name="Younus H."/>
            <person name="Chow J."/>
            <person name="Chiniquy J."/>
            <person name="Lipzen A."/>
            <person name="Tritt A."/>
            <person name="Sun H."/>
            <person name="Haridas S."/>
            <person name="LaButti K."/>
            <person name="Ohm R.A."/>
            <person name="Kues U."/>
            <person name="Blanchette R.A."/>
            <person name="Grigoriev I.V."/>
            <person name="Minto R.E."/>
            <person name="Hibbett D.S."/>
        </authorList>
    </citation>
    <scope>NUCLEOTIDE SEQUENCE [LARGE SCALE GENOMIC DNA]</scope>
    <source>
        <strain evidence="2 3">FP15055 ss-10</strain>
    </source>
</reference>
<dbReference type="AlphaFoldDB" id="A0A0D7AVE3"/>
<keyword evidence="1" id="KW-0472">Membrane</keyword>
<sequence>MSEPASVVVLGAAVPAAVSSSVEKASLTSLPPPPPPTYVPCTGDPADTMFVAHNEHMNAELGIQPGSPPTWNTMYIYDPLIAPHEYVDASSTPFITGRAFLEVPRQLYPILLERSIFGKGRKTFYCVTNGTRVGVVLDCAEAMSYVQRVSNSHCFKAGSQAHALRYFNGELAAGRVQIRALSTPRPHIVVSLGEHWIIAVLLILGTIAAYVYIL</sequence>
<organism evidence="2 3">
    <name type="scientific">Cylindrobasidium torrendii FP15055 ss-10</name>
    <dbReference type="NCBI Taxonomy" id="1314674"/>
    <lineage>
        <taxon>Eukaryota</taxon>
        <taxon>Fungi</taxon>
        <taxon>Dikarya</taxon>
        <taxon>Basidiomycota</taxon>
        <taxon>Agaricomycotina</taxon>
        <taxon>Agaricomycetes</taxon>
        <taxon>Agaricomycetidae</taxon>
        <taxon>Agaricales</taxon>
        <taxon>Marasmiineae</taxon>
        <taxon>Physalacriaceae</taxon>
        <taxon>Cylindrobasidium</taxon>
    </lineage>
</organism>
<keyword evidence="3" id="KW-1185">Reference proteome</keyword>
<feature type="transmembrane region" description="Helical" evidence="1">
    <location>
        <begin position="195"/>
        <end position="213"/>
    </location>
</feature>
<evidence type="ECO:0000256" key="1">
    <source>
        <dbReference type="SAM" id="Phobius"/>
    </source>
</evidence>
<evidence type="ECO:0000313" key="2">
    <source>
        <dbReference type="EMBL" id="KIY61980.1"/>
    </source>
</evidence>
<dbReference type="Proteomes" id="UP000054007">
    <property type="component" value="Unassembled WGS sequence"/>
</dbReference>
<dbReference type="Gene3D" id="3.40.970.10">
    <property type="entry name" value="Ribonuclease H1, N-terminal domain"/>
    <property type="match status" value="1"/>
</dbReference>